<dbReference type="PANTHER" id="PTHR46181">
    <property type="entry name" value="MITOCHONDRIAL GLYCINE TRANSPORTER"/>
    <property type="match status" value="1"/>
</dbReference>
<feature type="repeat" description="Solcar" evidence="11">
    <location>
        <begin position="174"/>
        <end position="259"/>
    </location>
</feature>
<evidence type="ECO:0000256" key="1">
    <source>
        <dbReference type="ARBA" id="ARBA00004225"/>
    </source>
</evidence>
<keyword evidence="8 10" id="KW-0472">Membrane</keyword>
<dbReference type="GO" id="GO:0015187">
    <property type="term" value="F:glycine transmembrane transporter activity"/>
    <property type="evidence" value="ECO:0007669"/>
    <property type="project" value="UniProtKB-UniRule"/>
</dbReference>
<sequence>MSLPPPPLPLPIPNAIAGPSSSSSNLSSSSSPSSSKGKTNLKASHHLMSGALSGFSSAVVLQPLDLLKTRLQQASGSASAQEGGLKRRRIRAVVKQVLREDGVPGLWRGTVPTLVRNVPGVAIYFYSLSAIRHKLSSIPYFAVTVPIPASAPSSPSSSLAAGSSSRSKSALTKLSSGGNLMAGAIARTSVGFVLSPITVVKARFESNRYANYHSIPGALLSIYRTNGIRGFFQGFTATAVRDAPYAGMYLVFYEKGKDLIGRIHGIPNAALHSSSGVMAAVFATLLTSPADVVKTRMQVNPADHPSLGKAVARILADRGALGLFSGTSLRISRKAASAAIGWTVYEGLLIFLRDRNGSGIAQPSEQLGRVS</sequence>
<reference evidence="13 14" key="1">
    <citation type="submission" date="2013-07" db="EMBL/GenBank/DDBJ databases">
        <title>The Genome Sequence of Cryptococcus heveanensis BCC8398.</title>
        <authorList>
            <consortium name="The Broad Institute Genome Sequencing Platform"/>
            <person name="Cuomo C."/>
            <person name="Litvintseva A."/>
            <person name="Chen Y."/>
            <person name="Heitman J."/>
            <person name="Sun S."/>
            <person name="Springer D."/>
            <person name="Dromer F."/>
            <person name="Young S.K."/>
            <person name="Zeng Q."/>
            <person name="Gargeya S."/>
            <person name="Fitzgerald M."/>
            <person name="Abouelleil A."/>
            <person name="Alvarado L."/>
            <person name="Berlin A.M."/>
            <person name="Chapman S.B."/>
            <person name="Dewar J."/>
            <person name="Goldberg J."/>
            <person name="Griggs A."/>
            <person name="Gujja S."/>
            <person name="Hansen M."/>
            <person name="Howarth C."/>
            <person name="Imamovic A."/>
            <person name="Larimer J."/>
            <person name="McCowan C."/>
            <person name="Murphy C."/>
            <person name="Pearson M."/>
            <person name="Priest M."/>
            <person name="Roberts A."/>
            <person name="Saif S."/>
            <person name="Shea T."/>
            <person name="Sykes S."/>
            <person name="Wortman J."/>
            <person name="Nusbaum C."/>
            <person name="Birren B."/>
        </authorList>
    </citation>
    <scope>NUCLEOTIDE SEQUENCE [LARGE SCALE GENOMIC DNA]</scope>
    <source>
        <strain evidence="13 14">BCC8398</strain>
    </source>
</reference>
<reference evidence="14" key="2">
    <citation type="submission" date="2013-12" db="EMBL/GenBank/DDBJ databases">
        <title>Evolution of pathogenesis and genome organization in the Tremellales.</title>
        <authorList>
            <person name="Cuomo C."/>
            <person name="Litvintseva A."/>
            <person name="Heitman J."/>
            <person name="Chen Y."/>
            <person name="Sun S."/>
            <person name="Springer D."/>
            <person name="Dromer F."/>
            <person name="Young S."/>
            <person name="Zeng Q."/>
            <person name="Chapman S."/>
            <person name="Gujja S."/>
            <person name="Saif S."/>
            <person name="Birren B."/>
        </authorList>
    </citation>
    <scope>NUCLEOTIDE SEQUENCE [LARGE SCALE GENOMIC DNA]</scope>
    <source>
        <strain evidence="14">BCC8398</strain>
    </source>
</reference>
<evidence type="ECO:0000256" key="12">
    <source>
        <dbReference type="SAM" id="MobiDB-lite"/>
    </source>
</evidence>
<keyword evidence="2 10" id="KW-0813">Transport</keyword>
<dbReference type="Gene3D" id="1.50.40.10">
    <property type="entry name" value="Mitochondrial carrier domain"/>
    <property type="match status" value="1"/>
</dbReference>
<name>A0A1B9GNQ9_9TREE</name>
<dbReference type="PRINTS" id="PR00926">
    <property type="entry name" value="MITOCARRIER"/>
</dbReference>
<feature type="compositionally biased region" description="Low complexity" evidence="12">
    <location>
        <begin position="20"/>
        <end position="35"/>
    </location>
</feature>
<proteinExistence type="inferred from homology"/>
<comment type="subcellular location">
    <subcellularLocation>
        <location evidence="10">Mitochondrion inner membrane</location>
        <topology evidence="10">Multi-pass membrane protein</topology>
    </subcellularLocation>
    <subcellularLocation>
        <location evidence="1">Mitochondrion membrane</location>
        <topology evidence="1">Multi-pass membrane protein</topology>
    </subcellularLocation>
</comment>
<dbReference type="OrthoDB" id="1924968at2759"/>
<evidence type="ECO:0000256" key="10">
    <source>
        <dbReference type="HAMAP-Rule" id="MF_03064"/>
    </source>
</evidence>
<dbReference type="HAMAP" id="MF_03064">
    <property type="entry name" value="SLC25A38"/>
    <property type="match status" value="1"/>
</dbReference>
<evidence type="ECO:0000256" key="11">
    <source>
        <dbReference type="PROSITE-ProRule" id="PRU00282"/>
    </source>
</evidence>
<feature type="region of interest" description="Disordered" evidence="12">
    <location>
        <begin position="1"/>
        <end position="41"/>
    </location>
</feature>
<evidence type="ECO:0000256" key="8">
    <source>
        <dbReference type="ARBA" id="ARBA00023136"/>
    </source>
</evidence>
<comment type="similarity">
    <text evidence="10">Belongs to the mitochondrial carrier (TC 2.A.29) family. SLC25A38 subfamily.</text>
</comment>
<dbReference type="InterPro" id="IPR023395">
    <property type="entry name" value="MCP_dom_sf"/>
</dbReference>
<evidence type="ECO:0000313" key="13">
    <source>
        <dbReference type="EMBL" id="OCF32700.1"/>
    </source>
</evidence>
<dbReference type="GO" id="GO:0005743">
    <property type="term" value="C:mitochondrial inner membrane"/>
    <property type="evidence" value="ECO:0007669"/>
    <property type="project" value="UniProtKB-SubCell"/>
</dbReference>
<protein>
    <recommendedName>
        <fullName evidence="10">Mitochondrial glycine transporter</fullName>
    </recommendedName>
    <alternativeName>
        <fullName evidence="10">Solute carrier family 25 member 38 homolog</fullName>
    </alternativeName>
</protein>
<organism evidence="13 14">
    <name type="scientific">Kwoniella heveanensis BCC8398</name>
    <dbReference type="NCBI Taxonomy" id="1296120"/>
    <lineage>
        <taxon>Eukaryota</taxon>
        <taxon>Fungi</taxon>
        <taxon>Dikarya</taxon>
        <taxon>Basidiomycota</taxon>
        <taxon>Agaricomycotina</taxon>
        <taxon>Tremellomycetes</taxon>
        <taxon>Tremellales</taxon>
        <taxon>Cryptococcaceae</taxon>
        <taxon>Kwoniella</taxon>
    </lineage>
</organism>
<keyword evidence="4 10" id="KW-0677">Repeat</keyword>
<dbReference type="SUPFAM" id="SSF103506">
    <property type="entry name" value="Mitochondrial carrier"/>
    <property type="match status" value="1"/>
</dbReference>
<feature type="compositionally biased region" description="Pro residues" evidence="12">
    <location>
        <begin position="1"/>
        <end position="12"/>
    </location>
</feature>
<dbReference type="InterPro" id="IPR018108">
    <property type="entry name" value="MCP_transmembrane"/>
</dbReference>
<keyword evidence="3 10" id="KW-0812">Transmembrane</keyword>
<evidence type="ECO:0000256" key="4">
    <source>
        <dbReference type="ARBA" id="ARBA00022737"/>
    </source>
</evidence>
<dbReference type="InterPro" id="IPR002067">
    <property type="entry name" value="MCP"/>
</dbReference>
<accession>A0A1B9GNQ9</accession>
<evidence type="ECO:0000256" key="6">
    <source>
        <dbReference type="ARBA" id="ARBA00022989"/>
    </source>
</evidence>
<dbReference type="PROSITE" id="PS50920">
    <property type="entry name" value="SOLCAR"/>
    <property type="match status" value="3"/>
</dbReference>
<dbReference type="EMBL" id="KV700129">
    <property type="protein sequence ID" value="OCF32700.1"/>
    <property type="molecule type" value="Genomic_DNA"/>
</dbReference>
<dbReference type="Pfam" id="PF00153">
    <property type="entry name" value="Mito_carr"/>
    <property type="match status" value="3"/>
</dbReference>
<evidence type="ECO:0000313" key="14">
    <source>
        <dbReference type="Proteomes" id="UP000092666"/>
    </source>
</evidence>
<comment type="function">
    <text evidence="10">Mitochondrial glycine transporter that imports glycine into the mitochondrial matrix. Plays an important role in providing glycine for the first enzymatic step in heme biosynthesis, the condensation of glycine with succinyl-CoA to produce 5-aminolevulinate (ALA) in the miochondrial matrix.</text>
</comment>
<dbReference type="STRING" id="1296120.A0A1B9GNQ9"/>
<feature type="repeat" description="Solcar" evidence="11">
    <location>
        <begin position="267"/>
        <end position="351"/>
    </location>
</feature>
<feature type="repeat" description="Solcar" evidence="11">
    <location>
        <begin position="41"/>
        <end position="134"/>
    </location>
</feature>
<dbReference type="InterPro" id="IPR030847">
    <property type="entry name" value="Hem25/SLC25A38"/>
</dbReference>
<keyword evidence="7 10" id="KW-0496">Mitochondrion</keyword>
<evidence type="ECO:0000256" key="9">
    <source>
        <dbReference type="ARBA" id="ARBA00034060"/>
    </source>
</evidence>
<dbReference type="AlphaFoldDB" id="A0A1B9GNQ9"/>
<evidence type="ECO:0000256" key="7">
    <source>
        <dbReference type="ARBA" id="ARBA00023128"/>
    </source>
</evidence>
<comment type="catalytic activity">
    <reaction evidence="9 10">
        <text>glycine(in) = glycine(out)</text>
        <dbReference type="Rhea" id="RHEA:70715"/>
        <dbReference type="ChEBI" id="CHEBI:57305"/>
    </reaction>
</comment>
<gene>
    <name evidence="13" type="ORF">I316_05621</name>
</gene>
<keyword evidence="6 10" id="KW-1133">Transmembrane helix</keyword>
<evidence type="ECO:0000256" key="3">
    <source>
        <dbReference type="ARBA" id="ARBA00022692"/>
    </source>
</evidence>
<keyword evidence="14" id="KW-1185">Reference proteome</keyword>
<dbReference type="GO" id="GO:1904983">
    <property type="term" value="P:glycine import into mitochondrion"/>
    <property type="evidence" value="ECO:0007669"/>
    <property type="project" value="UniProtKB-UniRule"/>
</dbReference>
<dbReference type="PANTHER" id="PTHR46181:SF3">
    <property type="entry name" value="MITOCHONDRIAL GLYCINE TRANSPORTER"/>
    <property type="match status" value="1"/>
</dbReference>
<keyword evidence="5 10" id="KW-0999">Mitochondrion inner membrane</keyword>
<evidence type="ECO:0000256" key="2">
    <source>
        <dbReference type="ARBA" id="ARBA00022448"/>
    </source>
</evidence>
<dbReference type="Proteomes" id="UP000092666">
    <property type="component" value="Unassembled WGS sequence"/>
</dbReference>
<evidence type="ECO:0000256" key="5">
    <source>
        <dbReference type="ARBA" id="ARBA00022792"/>
    </source>
</evidence>